<evidence type="ECO:0000313" key="1">
    <source>
        <dbReference type="EMBL" id="GGU37802.1"/>
    </source>
</evidence>
<accession>A0A918M3T6</accession>
<sequence>MQRDVIDGVPVLWEETPGPLEAALVFGCGVADETFRHLGVTHLVEHLAMSTLPRLHHEHNASVTLSLTEFTASGSAAQVTEFLALVCRALSALPVDRMGREAGVLAAEGAGVTDPTSAELLSFRYGAVGAGLASWAGPGPDRIPVAAVRDLAARRFHADNAVLVLTGPPPAGLRLPLPRGPRPDRAGSRRVFRTGPAWFQADVPDPGLAFRGDLDDPALILAHAVLQERLRRRARHQEGVSYEVGGARVPTGTGDGEYTLCLDAREGQERRVAELLWQEALRLAGDGVTAEELAEELAGFREVWLDVRSTPSELGDAAACSLFGLEHQDPATRLEALAKVTPEQAAQAFTAALSTALLVVPDHVEVEPAQLDGTPLARGTCAVTDAFPPGLRVFRPSLFRRSLSSAARAARLGVGPSGLWYRDADEVHHVAFDEVVGVESQGAGRVVFGSHGCLIPVVPELWANIGPAVAAVDAAVPEALRYEASALRPGRDE</sequence>
<protein>
    <submittedName>
        <fullName evidence="1">Uncharacterized protein</fullName>
    </submittedName>
</protein>
<dbReference type="GO" id="GO:0046872">
    <property type="term" value="F:metal ion binding"/>
    <property type="evidence" value="ECO:0007669"/>
    <property type="project" value="InterPro"/>
</dbReference>
<dbReference type="RefSeq" id="WP_189550984.1">
    <property type="nucleotide sequence ID" value="NZ_BMTP01000006.1"/>
</dbReference>
<evidence type="ECO:0000313" key="2">
    <source>
        <dbReference type="Proteomes" id="UP000636661"/>
    </source>
</evidence>
<dbReference type="EMBL" id="BMTP01000006">
    <property type="protein sequence ID" value="GGU37802.1"/>
    <property type="molecule type" value="Genomic_DNA"/>
</dbReference>
<reference evidence="1" key="2">
    <citation type="submission" date="2020-09" db="EMBL/GenBank/DDBJ databases">
        <authorList>
            <person name="Sun Q."/>
            <person name="Ohkuma M."/>
        </authorList>
    </citation>
    <scope>NUCLEOTIDE SEQUENCE</scope>
    <source>
        <strain evidence="1">JCM 4391</strain>
    </source>
</reference>
<keyword evidence="2" id="KW-1185">Reference proteome</keyword>
<organism evidence="1 2">
    <name type="scientific">Streptomyces lavendofoliae</name>
    <dbReference type="NCBI Taxonomy" id="67314"/>
    <lineage>
        <taxon>Bacteria</taxon>
        <taxon>Bacillati</taxon>
        <taxon>Actinomycetota</taxon>
        <taxon>Actinomycetes</taxon>
        <taxon>Kitasatosporales</taxon>
        <taxon>Streptomycetaceae</taxon>
        <taxon>Streptomyces</taxon>
    </lineage>
</organism>
<proteinExistence type="predicted"/>
<reference evidence="1" key="1">
    <citation type="journal article" date="2014" name="Int. J. Syst. Evol. Microbiol.">
        <title>Complete genome sequence of Corynebacterium casei LMG S-19264T (=DSM 44701T), isolated from a smear-ripened cheese.</title>
        <authorList>
            <consortium name="US DOE Joint Genome Institute (JGI-PGF)"/>
            <person name="Walter F."/>
            <person name="Albersmeier A."/>
            <person name="Kalinowski J."/>
            <person name="Ruckert C."/>
        </authorList>
    </citation>
    <scope>NUCLEOTIDE SEQUENCE</scope>
    <source>
        <strain evidence="1">JCM 4391</strain>
    </source>
</reference>
<dbReference type="SUPFAM" id="SSF63411">
    <property type="entry name" value="LuxS/MPP-like metallohydrolase"/>
    <property type="match status" value="2"/>
</dbReference>
<dbReference type="InterPro" id="IPR011249">
    <property type="entry name" value="Metalloenz_LuxS/M16"/>
</dbReference>
<dbReference type="Proteomes" id="UP000636661">
    <property type="component" value="Unassembled WGS sequence"/>
</dbReference>
<name>A0A918M3T6_9ACTN</name>
<dbReference type="AlphaFoldDB" id="A0A918M3T6"/>
<gene>
    <name evidence="1" type="ORF">GCM10010274_26340</name>
</gene>
<dbReference type="Gene3D" id="3.30.830.10">
    <property type="entry name" value="Metalloenzyme, LuxS/M16 peptidase-like"/>
    <property type="match status" value="2"/>
</dbReference>
<comment type="caution">
    <text evidence="1">The sequence shown here is derived from an EMBL/GenBank/DDBJ whole genome shotgun (WGS) entry which is preliminary data.</text>
</comment>